<accession>A0A0V0SJV6</accession>
<gene>
    <name evidence="1" type="primary">unc-79</name>
    <name evidence="1" type="ORF">T07_14299</name>
</gene>
<organism evidence="1 2">
    <name type="scientific">Trichinella nelsoni</name>
    <dbReference type="NCBI Taxonomy" id="6336"/>
    <lineage>
        <taxon>Eukaryota</taxon>
        <taxon>Metazoa</taxon>
        <taxon>Ecdysozoa</taxon>
        <taxon>Nematoda</taxon>
        <taxon>Enoplea</taxon>
        <taxon>Dorylaimia</taxon>
        <taxon>Trichinellida</taxon>
        <taxon>Trichinellidae</taxon>
        <taxon>Trichinella</taxon>
    </lineage>
</organism>
<keyword evidence="2" id="KW-1185">Reference proteome</keyword>
<dbReference type="EMBL" id="JYDL01000005">
    <property type="protein sequence ID" value="KRX27000.1"/>
    <property type="molecule type" value="Genomic_DNA"/>
</dbReference>
<evidence type="ECO:0000313" key="2">
    <source>
        <dbReference type="Proteomes" id="UP000054630"/>
    </source>
</evidence>
<dbReference type="OrthoDB" id="6270916at2759"/>
<evidence type="ECO:0000313" key="1">
    <source>
        <dbReference type="EMBL" id="KRX27000.1"/>
    </source>
</evidence>
<name>A0A0V0SJV6_9BILA</name>
<sequence>MEPSPQPFQAVHPDFEIVAPVQRVQNEQLASAYLVQPPAVVVLPSLTENGTSDNVEIVAKPMEATVITEKVEPAFCCATANRVDDDIANAKTVPVHKVHSDPGSVVVQAKSVSPILQQHQVAKPVFLGQMRLSDSVIQARCFHCNAILEICDEDTISLGIVCLSTFVHRDPSMAAPQLLSMLTAVSKIAAHTFHPWQARTNIFVPSNCRSVARQFIRIVLHQLAPNRLFLSLFESEIEDELFFKTVALCLADFQELNPVSVIQHLMEDLHKSTPDNVPLVLSNLAEYMRHISYDTHLPTWTTVVGLFDNFFRQILTNNADLSLCVGHLFQILNRLFKISNFGTIRPSLSLLDTCCKFITRLLLDYPLNLVDVIALCSSCNRAFVKERDKHTLTRCCLNEFCQALKFKHTLHDVNYMMVIKLILYDFGETDDCSLDRMMFATSAADCARPFLPDFIEFLQDYHVLNRMKMVARENGGLCEDTLGGELKIGLAKYVAHEIYRSVSRDSRSIYRFLPWLSSPPTVTQLGANEFVDCVGRVRLLSWVLLGSLSSCSSSFNMPLPIDCSHRISDYIQFVLAGFAELSNQSVLNMSALFHAFHLCQLWTVYCEEAVLHALDDSVKEDAMASVMDFWSRITPAILQLLSHSKVLADMVNLHFLNTVEGLLEADSVVLTKLYPMWYPILSAYHTNIPSHLMVRLDFFENSIHSSSERDLKPWLKKISFKIGQVELQSSAATQFYSV</sequence>
<proteinExistence type="predicted"/>
<protein>
    <submittedName>
        <fullName evidence="1">Uncoordinated protein 79</fullName>
    </submittedName>
</protein>
<dbReference type="PANTHER" id="PTHR21696">
    <property type="entry name" value="PROTEIN UNC-79 HOMOLOG"/>
    <property type="match status" value="1"/>
</dbReference>
<dbReference type="AlphaFoldDB" id="A0A0V0SJV6"/>
<reference evidence="1 2" key="1">
    <citation type="submission" date="2015-01" db="EMBL/GenBank/DDBJ databases">
        <title>Evolution of Trichinella species and genotypes.</title>
        <authorList>
            <person name="Korhonen P.K."/>
            <person name="Edoardo P."/>
            <person name="Giuseppe L.R."/>
            <person name="Gasser R.B."/>
        </authorList>
    </citation>
    <scope>NUCLEOTIDE SEQUENCE [LARGE SCALE GENOMIC DNA]</scope>
    <source>
        <strain evidence="1">ISS37</strain>
    </source>
</reference>
<dbReference type="InterPro" id="IPR024855">
    <property type="entry name" value="UNC79"/>
</dbReference>
<dbReference type="Proteomes" id="UP000054630">
    <property type="component" value="Unassembled WGS sequence"/>
</dbReference>
<comment type="caution">
    <text evidence="1">The sequence shown here is derived from an EMBL/GenBank/DDBJ whole genome shotgun (WGS) entry which is preliminary data.</text>
</comment>
<dbReference type="PANTHER" id="PTHR21696:SF2">
    <property type="entry name" value="PROTEIN UNC-79 HOMOLOG"/>
    <property type="match status" value="1"/>
</dbReference>